<evidence type="ECO:0000259" key="7">
    <source>
        <dbReference type="PROSITE" id="PS50994"/>
    </source>
</evidence>
<dbReference type="PANTHER" id="PTHR41694:SF3">
    <property type="entry name" value="RNA-DIRECTED DNA POLYMERASE-RELATED"/>
    <property type="match status" value="1"/>
</dbReference>
<dbReference type="Pfam" id="PF00665">
    <property type="entry name" value="rve"/>
    <property type="match status" value="1"/>
</dbReference>
<evidence type="ECO:0000256" key="5">
    <source>
        <dbReference type="ARBA" id="ARBA00022801"/>
    </source>
</evidence>
<evidence type="ECO:0000256" key="6">
    <source>
        <dbReference type="ARBA" id="ARBA00022918"/>
    </source>
</evidence>
<dbReference type="PANTHER" id="PTHR41694">
    <property type="entry name" value="ENDOGENOUS RETROVIRUS GROUP K MEMBER POL PROTEIN"/>
    <property type="match status" value="1"/>
</dbReference>
<dbReference type="Gene3D" id="3.30.420.10">
    <property type="entry name" value="Ribonuclease H-like superfamily/Ribonuclease H"/>
    <property type="match status" value="1"/>
</dbReference>
<evidence type="ECO:0000256" key="1">
    <source>
        <dbReference type="ARBA" id="ARBA00022679"/>
    </source>
</evidence>
<dbReference type="GO" id="GO:0035613">
    <property type="term" value="F:RNA stem-loop binding"/>
    <property type="evidence" value="ECO:0007669"/>
    <property type="project" value="TreeGrafter"/>
</dbReference>
<dbReference type="InterPro" id="IPR001584">
    <property type="entry name" value="Integrase_cat-core"/>
</dbReference>
<dbReference type="GO" id="GO:0003964">
    <property type="term" value="F:RNA-directed DNA polymerase activity"/>
    <property type="evidence" value="ECO:0007669"/>
    <property type="project" value="UniProtKB-KW"/>
</dbReference>
<evidence type="ECO:0000313" key="9">
    <source>
        <dbReference type="Proteomes" id="UP000533896"/>
    </source>
</evidence>
<sequence>RHCVRGLRAAFAVLGVPVELKTDNGPSYHSQTFAAFLAGWGVRHSFGIPSNSQGQAIVERAHRT</sequence>
<evidence type="ECO:0000256" key="2">
    <source>
        <dbReference type="ARBA" id="ARBA00022695"/>
    </source>
</evidence>
<proteinExistence type="predicted"/>
<organism evidence="8 9">
    <name type="scientific">Lophotis ruficrista</name>
    <dbReference type="NCBI Taxonomy" id="172689"/>
    <lineage>
        <taxon>Eukaryota</taxon>
        <taxon>Metazoa</taxon>
        <taxon>Chordata</taxon>
        <taxon>Craniata</taxon>
        <taxon>Vertebrata</taxon>
        <taxon>Euteleostomi</taxon>
        <taxon>Archelosauria</taxon>
        <taxon>Archosauria</taxon>
        <taxon>Dinosauria</taxon>
        <taxon>Saurischia</taxon>
        <taxon>Theropoda</taxon>
        <taxon>Coelurosauria</taxon>
        <taxon>Aves</taxon>
        <taxon>Neognathae</taxon>
        <taxon>Neoaves</taxon>
        <taxon>Otidimorphae</taxon>
        <taxon>Otidiformes</taxon>
        <taxon>Otididae</taxon>
        <taxon>Lophotis</taxon>
    </lineage>
</organism>
<dbReference type="OrthoDB" id="9359997at2759"/>
<evidence type="ECO:0000313" key="8">
    <source>
        <dbReference type="EMBL" id="NXE17168.1"/>
    </source>
</evidence>
<dbReference type="EMBL" id="VWYV01003281">
    <property type="protein sequence ID" value="NXE17168.1"/>
    <property type="molecule type" value="Genomic_DNA"/>
</dbReference>
<dbReference type="InterPro" id="IPR036397">
    <property type="entry name" value="RNaseH_sf"/>
</dbReference>
<feature type="domain" description="Integrase catalytic" evidence="7">
    <location>
        <begin position="1"/>
        <end position="64"/>
    </location>
</feature>
<accession>A0A7K8KJE7</accession>
<feature type="non-terminal residue" evidence="8">
    <location>
        <position position="1"/>
    </location>
</feature>
<dbReference type="InterPro" id="IPR012337">
    <property type="entry name" value="RNaseH-like_sf"/>
</dbReference>
<evidence type="ECO:0000256" key="3">
    <source>
        <dbReference type="ARBA" id="ARBA00022722"/>
    </source>
</evidence>
<keyword evidence="2" id="KW-0548">Nucleotidyltransferase</keyword>
<dbReference type="AlphaFoldDB" id="A0A7K8KJE7"/>
<evidence type="ECO:0000256" key="4">
    <source>
        <dbReference type="ARBA" id="ARBA00022759"/>
    </source>
</evidence>
<reference evidence="8 9" key="1">
    <citation type="submission" date="2019-09" db="EMBL/GenBank/DDBJ databases">
        <title>Bird 10,000 Genomes (B10K) Project - Family phase.</title>
        <authorList>
            <person name="Zhang G."/>
        </authorList>
    </citation>
    <scope>NUCLEOTIDE SEQUENCE [LARGE SCALE GENOMIC DNA]</scope>
    <source>
        <strain evidence="8">B10K-CU-031-23</strain>
    </source>
</reference>
<protein>
    <submittedName>
        <fullName evidence="8">POK18 protein</fullName>
    </submittedName>
</protein>
<feature type="non-terminal residue" evidence="8">
    <location>
        <position position="64"/>
    </location>
</feature>
<dbReference type="GO" id="GO:0015074">
    <property type="term" value="P:DNA integration"/>
    <property type="evidence" value="ECO:0007669"/>
    <property type="project" value="InterPro"/>
</dbReference>
<comment type="caution">
    <text evidence="8">The sequence shown here is derived from an EMBL/GenBank/DDBJ whole genome shotgun (WGS) entry which is preliminary data.</text>
</comment>
<keyword evidence="9" id="KW-1185">Reference proteome</keyword>
<dbReference type="PROSITE" id="PS50994">
    <property type="entry name" value="INTEGRASE"/>
    <property type="match status" value="1"/>
</dbReference>
<keyword evidence="3" id="KW-0540">Nuclease</keyword>
<name>A0A7K8KJE7_9AVES</name>
<keyword evidence="6" id="KW-0695">RNA-directed DNA polymerase</keyword>
<dbReference type="Proteomes" id="UP000533896">
    <property type="component" value="Unassembled WGS sequence"/>
</dbReference>
<dbReference type="SUPFAM" id="SSF53098">
    <property type="entry name" value="Ribonuclease H-like"/>
    <property type="match status" value="1"/>
</dbReference>
<dbReference type="GO" id="GO:0016787">
    <property type="term" value="F:hydrolase activity"/>
    <property type="evidence" value="ECO:0007669"/>
    <property type="project" value="UniProtKB-KW"/>
</dbReference>
<keyword evidence="1" id="KW-0808">Transferase</keyword>
<keyword evidence="4" id="KW-0255">Endonuclease</keyword>
<keyword evidence="5" id="KW-0378">Hydrolase</keyword>
<gene>
    <name evidence="8" type="primary">Ervk18_4</name>
    <name evidence="8" type="ORF">LOPRUF_R14960</name>
</gene>
<dbReference type="GO" id="GO:0004519">
    <property type="term" value="F:endonuclease activity"/>
    <property type="evidence" value="ECO:0007669"/>
    <property type="project" value="UniProtKB-KW"/>
</dbReference>